<keyword evidence="3" id="KW-0812">Transmembrane</keyword>
<dbReference type="PANTHER" id="PTHR35892">
    <property type="entry name" value="OUTER MEMBRANE PROTEIN PAGN-RELATED"/>
    <property type="match status" value="1"/>
</dbReference>
<evidence type="ECO:0000313" key="7">
    <source>
        <dbReference type="EMBL" id="WGL96551.1"/>
    </source>
</evidence>
<dbReference type="Gene3D" id="2.40.160.20">
    <property type="match status" value="1"/>
</dbReference>
<organism evidence="7 8">
    <name type="scientific">Arsenophonus nasoniae</name>
    <name type="common">son-killer infecting Nasonia vitripennis</name>
    <dbReference type="NCBI Taxonomy" id="638"/>
    <lineage>
        <taxon>Bacteria</taxon>
        <taxon>Pseudomonadati</taxon>
        <taxon>Pseudomonadota</taxon>
        <taxon>Gammaproteobacteria</taxon>
        <taxon>Enterobacterales</taxon>
        <taxon>Morganellaceae</taxon>
        <taxon>Arsenophonus</taxon>
    </lineage>
</organism>
<dbReference type="PANTHER" id="PTHR35892:SF2">
    <property type="entry name" value="OUTER MEMBRANE PROTEIN PAGN"/>
    <property type="match status" value="1"/>
</dbReference>
<evidence type="ECO:0000256" key="1">
    <source>
        <dbReference type="ARBA" id="ARBA00004141"/>
    </source>
</evidence>
<dbReference type="InterPro" id="IPR000758">
    <property type="entry name" value="Enterovir_OMP"/>
</dbReference>
<dbReference type="GO" id="GO:0016020">
    <property type="term" value="C:membrane"/>
    <property type="evidence" value="ECO:0007669"/>
    <property type="project" value="UniProtKB-SubCell"/>
</dbReference>
<evidence type="ECO:0000256" key="5">
    <source>
        <dbReference type="ARBA" id="ARBA00023136"/>
    </source>
</evidence>
<protein>
    <submittedName>
        <fullName evidence="7">Ail/Lom family outer membrane beta-barrel protein</fullName>
    </submittedName>
</protein>
<evidence type="ECO:0000256" key="6">
    <source>
        <dbReference type="SAM" id="SignalP"/>
    </source>
</evidence>
<feature type="chain" id="PRO_5041653961" evidence="6">
    <location>
        <begin position="20"/>
        <end position="225"/>
    </location>
</feature>
<accession>A0AA95GLS5</accession>
<evidence type="ECO:0000256" key="4">
    <source>
        <dbReference type="ARBA" id="ARBA00022729"/>
    </source>
</evidence>
<reference evidence="7" key="1">
    <citation type="submission" date="2023-04" db="EMBL/GenBank/DDBJ databases">
        <title>Genome dynamics across the evolutionary transition to endosymbiosis.</title>
        <authorList>
            <person name="Siozios S."/>
            <person name="Nadal-Jimenez P."/>
            <person name="Azagi T."/>
            <person name="Sprong H."/>
            <person name="Frost C.L."/>
            <person name="Parratt S.R."/>
            <person name="Taylor G."/>
            <person name="Brettell L."/>
            <person name="Lew K.C."/>
            <person name="Croft L."/>
            <person name="King K.C."/>
            <person name="Brockhurst M.A."/>
            <person name="Hypsa V."/>
            <person name="Novakova E."/>
            <person name="Darby A.C."/>
            <person name="Hurst G.D.D."/>
        </authorList>
    </citation>
    <scope>NUCLEOTIDE SEQUENCE</scope>
    <source>
        <strain evidence="7">AIh</strain>
    </source>
</reference>
<keyword evidence="5" id="KW-0472">Membrane</keyword>
<dbReference type="GO" id="GO:0044384">
    <property type="term" value="C:host outer membrane"/>
    <property type="evidence" value="ECO:0007669"/>
    <property type="project" value="InterPro"/>
</dbReference>
<evidence type="ECO:0000256" key="3">
    <source>
        <dbReference type="ARBA" id="ARBA00022692"/>
    </source>
</evidence>
<dbReference type="EMBL" id="CP123498">
    <property type="protein sequence ID" value="WGL96551.1"/>
    <property type="molecule type" value="Genomic_DNA"/>
</dbReference>
<dbReference type="PROSITE" id="PS00695">
    <property type="entry name" value="ENT_VIR_OMP_2"/>
    <property type="match status" value="1"/>
</dbReference>
<keyword evidence="2" id="KW-1134">Transmembrane beta strand</keyword>
<dbReference type="AlphaFoldDB" id="A0AA95GLS5"/>
<dbReference type="InterPro" id="IPR011250">
    <property type="entry name" value="OMP/PagP_B-barrel"/>
</dbReference>
<comment type="subcellular location">
    <subcellularLocation>
        <location evidence="1">Membrane</location>
        <topology evidence="1">Multi-pass membrane protein</topology>
    </subcellularLocation>
</comment>
<proteinExistence type="predicted"/>
<dbReference type="PRINTS" id="PR00316">
    <property type="entry name" value="ENTEROVIROMP"/>
</dbReference>
<name>A0AA95GLS5_9GAMM</name>
<dbReference type="RefSeq" id="WP_280630027.1">
    <property type="nucleotide sequence ID" value="NZ_CP123498.1"/>
</dbReference>
<evidence type="ECO:0000256" key="2">
    <source>
        <dbReference type="ARBA" id="ARBA00022452"/>
    </source>
</evidence>
<dbReference type="SUPFAM" id="SSF56925">
    <property type="entry name" value="OMPA-like"/>
    <property type="match status" value="1"/>
</dbReference>
<dbReference type="Proteomes" id="UP001177597">
    <property type="component" value="Chromosome"/>
</dbReference>
<feature type="signal peptide" evidence="6">
    <location>
        <begin position="1"/>
        <end position="19"/>
    </location>
</feature>
<dbReference type="InterPro" id="IPR051723">
    <property type="entry name" value="Bact_OM_Invasion-Related"/>
</dbReference>
<keyword evidence="4 6" id="KW-0732">Signal</keyword>
<dbReference type="Pfam" id="PF06316">
    <property type="entry name" value="Ail_Lom"/>
    <property type="match status" value="1"/>
</dbReference>
<gene>
    <name evidence="7" type="ORF">QE207_08445</name>
</gene>
<evidence type="ECO:0000313" key="8">
    <source>
        <dbReference type="Proteomes" id="UP001177597"/>
    </source>
</evidence>
<sequence>MKKASILIISCLFSGAVVAKTGDQTLSFGYLNVNSNGVKDSVNLMRNDVRNASDVITNSFGFPATLSLDSYSNLGGAFMRYRYELTDDLGIISSLAYSTKDYNANASASKNKDKDRMSTKNKVSSDYISLMIGPTYRFNEYVSVYGLIGGAYKKVSYESISQEFKNNSLVNRSRNSQSDNKTELAYGVGMQVNFWQNATLDIGYEQSGSGEWKTNAFTIGIGYKF</sequence>